<feature type="non-terminal residue" evidence="2">
    <location>
        <position position="45"/>
    </location>
</feature>
<name>A0A6J4PB86_9ACTN</name>
<evidence type="ECO:0000256" key="1">
    <source>
        <dbReference type="SAM" id="MobiDB-lite"/>
    </source>
</evidence>
<feature type="non-terminal residue" evidence="2">
    <location>
        <position position="1"/>
    </location>
</feature>
<gene>
    <name evidence="2" type="ORF">AVDCRST_MAG03-1894</name>
</gene>
<feature type="region of interest" description="Disordered" evidence="1">
    <location>
        <begin position="1"/>
        <end position="45"/>
    </location>
</feature>
<dbReference type="AlphaFoldDB" id="A0A6J4PB86"/>
<organism evidence="2">
    <name type="scientific">uncultured Rubrobacteraceae bacterium</name>
    <dbReference type="NCBI Taxonomy" id="349277"/>
    <lineage>
        <taxon>Bacteria</taxon>
        <taxon>Bacillati</taxon>
        <taxon>Actinomycetota</taxon>
        <taxon>Rubrobacteria</taxon>
        <taxon>Rubrobacterales</taxon>
        <taxon>Rubrobacteraceae</taxon>
        <taxon>environmental samples</taxon>
    </lineage>
</organism>
<reference evidence="2" key="1">
    <citation type="submission" date="2020-02" db="EMBL/GenBank/DDBJ databases">
        <authorList>
            <person name="Meier V. D."/>
        </authorList>
    </citation>
    <scope>NUCLEOTIDE SEQUENCE</scope>
    <source>
        <strain evidence="2">AVDCRST_MAG03</strain>
    </source>
</reference>
<sequence length="45" mass="5151">DPARQPLFGQRVQGQAAAGATRPPFREDRVRRRSRRDNGTWFVAV</sequence>
<protein>
    <submittedName>
        <fullName evidence="2">Uncharacterized protein</fullName>
    </submittedName>
</protein>
<dbReference type="EMBL" id="CADCUT010000117">
    <property type="protein sequence ID" value="CAA9411397.1"/>
    <property type="molecule type" value="Genomic_DNA"/>
</dbReference>
<accession>A0A6J4PB86</accession>
<evidence type="ECO:0000313" key="2">
    <source>
        <dbReference type="EMBL" id="CAA9411397.1"/>
    </source>
</evidence>
<proteinExistence type="predicted"/>
<feature type="compositionally biased region" description="Low complexity" evidence="1">
    <location>
        <begin position="13"/>
        <end position="23"/>
    </location>
</feature>